<evidence type="ECO:0000313" key="3">
    <source>
        <dbReference type="EMBL" id="KWX10401.1"/>
    </source>
</evidence>
<dbReference type="InterPro" id="IPR003454">
    <property type="entry name" value="MOase_MmoB_DmpM"/>
</dbReference>
<evidence type="ECO:0000313" key="4">
    <source>
        <dbReference type="Proteomes" id="UP000070598"/>
    </source>
</evidence>
<accession>A0A132MIB7</accession>
<dbReference type="Proteomes" id="UP000070598">
    <property type="component" value="Unassembled WGS sequence"/>
</dbReference>
<comment type="caution">
    <text evidence="2">The sequence shown here is derived from an EMBL/GenBank/DDBJ whole genome shotgun (WGS) entry which is preliminary data.</text>
</comment>
<evidence type="ECO:0000256" key="1">
    <source>
        <dbReference type="ARBA" id="ARBA00006313"/>
    </source>
</evidence>
<keyword evidence="2" id="KW-0560">Oxidoreductase</keyword>
<dbReference type="EMBL" id="JYIJ01000019">
    <property type="protein sequence ID" value="KWW97600.1"/>
    <property type="molecule type" value="Genomic_DNA"/>
</dbReference>
<reference evidence="4" key="2">
    <citation type="submission" date="2015-02" db="EMBL/GenBank/DDBJ databases">
        <title>Physiological reanalysis, assessment of diazotrophy, and genome sequences of multiple isolates of Streptomyces thermoautotrophicus.</title>
        <authorList>
            <person name="MacKellar D.C."/>
            <person name="Lieber L."/>
            <person name="Norman J."/>
            <person name="Bolger A."/>
            <person name="Tobin C."/>
            <person name="Murray J.W."/>
            <person name="Friesen M."/>
            <person name="Prell J."/>
        </authorList>
    </citation>
    <scope>NUCLEOTIDE SEQUENCE [LARGE SCALE GENOMIC DNA]</scope>
    <source>
        <strain evidence="4">UBT1</strain>
    </source>
</reference>
<dbReference type="AlphaFoldDB" id="A0A132MIB7"/>
<evidence type="ECO:0000313" key="5">
    <source>
        <dbReference type="Proteomes" id="UP000070659"/>
    </source>
</evidence>
<sequence length="100" mass="11513">MTATPAQQRPRTVGVDLQQNSEDTRAIVAAIERDNPEAVVRHMPGLVKIQTPGRLVVRRETVEELLGRPWETHEFQLAIVTYYGHVDEWDDDEIVIKWSH</sequence>
<dbReference type="Proteomes" id="UP000070659">
    <property type="component" value="Unassembled WGS sequence"/>
</dbReference>
<evidence type="ECO:0000313" key="2">
    <source>
        <dbReference type="EMBL" id="KWW97600.1"/>
    </source>
</evidence>
<organism evidence="2 5">
    <name type="scientific">Carbonactinospora thermoautotrophica</name>
    <dbReference type="NCBI Taxonomy" id="1469144"/>
    <lineage>
        <taxon>Bacteria</taxon>
        <taxon>Bacillati</taxon>
        <taxon>Actinomycetota</taxon>
        <taxon>Actinomycetes</taxon>
        <taxon>Kitasatosporales</taxon>
        <taxon>Carbonactinosporaceae</taxon>
        <taxon>Carbonactinospora</taxon>
    </lineage>
</organism>
<reference evidence="2 5" key="1">
    <citation type="submission" date="2015-02" db="EMBL/GenBank/DDBJ databases">
        <title>Physiological reanalysis, assessment of diazotrophy, and genome sequences of multiple isolates of Streptomyces thermoautotrophicus.</title>
        <authorList>
            <person name="MacKellar D.C."/>
            <person name="Lieber L."/>
            <person name="Norman J."/>
            <person name="Bolger A."/>
            <person name="Tobin C."/>
            <person name="Murray J.W."/>
            <person name="Prell J."/>
        </authorList>
    </citation>
    <scope>NUCLEOTIDE SEQUENCE [LARGE SCALE GENOMIC DNA]</scope>
    <source>
        <strain evidence="2 5">UBT1</strain>
    </source>
</reference>
<name>A0A132MIB7_9ACTN</name>
<dbReference type="Pfam" id="PF02406">
    <property type="entry name" value="MmoB_DmpM"/>
    <property type="match status" value="1"/>
</dbReference>
<keyword evidence="2" id="KW-0503">Monooxygenase</keyword>
<dbReference type="EMBL" id="JYIK01000496">
    <property type="protein sequence ID" value="KWX10401.1"/>
    <property type="molecule type" value="Genomic_DNA"/>
</dbReference>
<dbReference type="Gene3D" id="3.90.56.10">
    <property type="entry name" value="Monooxygenase component MmoB/DmpM"/>
    <property type="match status" value="1"/>
</dbReference>
<dbReference type="GO" id="GO:0004497">
    <property type="term" value="F:monooxygenase activity"/>
    <property type="evidence" value="ECO:0007669"/>
    <property type="project" value="UniProtKB-KW"/>
</dbReference>
<protein>
    <submittedName>
        <fullName evidence="2">Monooxygenase</fullName>
    </submittedName>
</protein>
<gene>
    <name evidence="2" type="ORF">TH66_18700</name>
    <name evidence="3" type="ORF">TR74_03845</name>
</gene>
<comment type="similarity">
    <text evidence="1">Belongs to the TmoD/XamoD family.</text>
</comment>
<proteinExistence type="inferred from homology"/>
<dbReference type="RefSeq" id="WP_067071283.1">
    <property type="nucleotide sequence ID" value="NZ_JYIJ01000019.1"/>
</dbReference>
<dbReference type="InterPro" id="IPR036889">
    <property type="entry name" value="mOase_MmoB_DmpM_sf"/>
</dbReference>
<dbReference type="SUPFAM" id="SSF56029">
    <property type="entry name" value="Monooxygenase (hydroxylase) regulatory protein"/>
    <property type="match status" value="1"/>
</dbReference>
<dbReference type="PATRIC" id="fig|1469144.8.peg.310"/>